<dbReference type="GO" id="GO:0043565">
    <property type="term" value="F:sequence-specific DNA binding"/>
    <property type="evidence" value="ECO:0007669"/>
    <property type="project" value="InterPro"/>
</dbReference>
<dbReference type="InterPro" id="IPR018062">
    <property type="entry name" value="HTH_AraC-typ_CS"/>
</dbReference>
<proteinExistence type="predicted"/>
<dbReference type="EMBL" id="JALDYZ010000027">
    <property type="protein sequence ID" value="MDI7925205.1"/>
    <property type="molecule type" value="Genomic_DNA"/>
</dbReference>
<dbReference type="PANTHER" id="PTHR46796:SF7">
    <property type="entry name" value="ARAC FAMILY TRANSCRIPTIONAL REGULATOR"/>
    <property type="match status" value="1"/>
</dbReference>
<comment type="caution">
    <text evidence="5">The sequence shown here is derived from an EMBL/GenBank/DDBJ whole genome shotgun (WGS) entry which is preliminary data.</text>
</comment>
<dbReference type="AlphaFoldDB" id="A0AAE3QKJ6"/>
<dbReference type="InterPro" id="IPR009057">
    <property type="entry name" value="Homeodomain-like_sf"/>
</dbReference>
<dbReference type="InterPro" id="IPR032783">
    <property type="entry name" value="AraC_lig"/>
</dbReference>
<dbReference type="InterPro" id="IPR018060">
    <property type="entry name" value="HTH_AraC"/>
</dbReference>
<keyword evidence="2" id="KW-0238">DNA-binding</keyword>
<dbReference type="Pfam" id="PF12852">
    <property type="entry name" value="Cupin_6"/>
    <property type="match status" value="1"/>
</dbReference>
<feature type="domain" description="HTH araC/xylS-type" evidence="4">
    <location>
        <begin position="203"/>
        <end position="301"/>
    </location>
</feature>
<dbReference type="SMART" id="SM00342">
    <property type="entry name" value="HTH_ARAC"/>
    <property type="match status" value="1"/>
</dbReference>
<evidence type="ECO:0000313" key="5">
    <source>
        <dbReference type="EMBL" id="MDI7925205.1"/>
    </source>
</evidence>
<evidence type="ECO:0000259" key="4">
    <source>
        <dbReference type="PROSITE" id="PS01124"/>
    </source>
</evidence>
<reference evidence="5" key="1">
    <citation type="submission" date="2022-03" db="EMBL/GenBank/DDBJ databases">
        <title>Fererhizobium litorale gen. nov., sp. nov., isolated from sandy sediments of the Sea of Japan seashore.</title>
        <authorList>
            <person name="Romanenko L."/>
            <person name="Kurilenko V."/>
            <person name="Otstavnykh N."/>
            <person name="Svetashev V."/>
            <person name="Tekutyeva L."/>
            <person name="Isaeva M."/>
            <person name="Mikhailov V."/>
        </authorList>
    </citation>
    <scope>NUCLEOTIDE SEQUENCE</scope>
    <source>
        <strain evidence="5">KMM 9576</strain>
    </source>
</reference>
<dbReference type="PRINTS" id="PR00032">
    <property type="entry name" value="HTHARAC"/>
</dbReference>
<dbReference type="Gene3D" id="1.10.10.60">
    <property type="entry name" value="Homeodomain-like"/>
    <property type="match status" value="2"/>
</dbReference>
<protein>
    <submittedName>
        <fullName evidence="5">AraC family transcriptional regulator</fullName>
    </submittedName>
</protein>
<dbReference type="GO" id="GO:0003700">
    <property type="term" value="F:DNA-binding transcription factor activity"/>
    <property type="evidence" value="ECO:0007669"/>
    <property type="project" value="InterPro"/>
</dbReference>
<dbReference type="Proteomes" id="UP001161580">
    <property type="component" value="Unassembled WGS sequence"/>
</dbReference>
<evidence type="ECO:0000256" key="2">
    <source>
        <dbReference type="ARBA" id="ARBA00023125"/>
    </source>
</evidence>
<dbReference type="PROSITE" id="PS00041">
    <property type="entry name" value="HTH_ARAC_FAMILY_1"/>
    <property type="match status" value="1"/>
</dbReference>
<gene>
    <name evidence="5" type="ORF">MRS75_24495</name>
</gene>
<dbReference type="RefSeq" id="WP_311789360.1">
    <property type="nucleotide sequence ID" value="NZ_JALDYY010000028.1"/>
</dbReference>
<dbReference type="Pfam" id="PF12833">
    <property type="entry name" value="HTH_18"/>
    <property type="match status" value="1"/>
</dbReference>
<dbReference type="InterPro" id="IPR020449">
    <property type="entry name" value="Tscrpt_reg_AraC-type_HTH"/>
</dbReference>
<dbReference type="PROSITE" id="PS01124">
    <property type="entry name" value="HTH_ARAC_FAMILY_2"/>
    <property type="match status" value="1"/>
</dbReference>
<keyword evidence="1" id="KW-0805">Transcription regulation</keyword>
<dbReference type="PANTHER" id="PTHR46796">
    <property type="entry name" value="HTH-TYPE TRANSCRIPTIONAL ACTIVATOR RHAS-RELATED"/>
    <property type="match status" value="1"/>
</dbReference>
<evidence type="ECO:0000313" key="6">
    <source>
        <dbReference type="Proteomes" id="UP001161580"/>
    </source>
</evidence>
<dbReference type="SUPFAM" id="SSF46689">
    <property type="entry name" value="Homeodomain-like"/>
    <property type="match status" value="2"/>
</dbReference>
<accession>A0AAE3QKJ6</accession>
<organism evidence="5 6">
    <name type="scientific">Ferirhizobium litorale</name>
    <dbReference type="NCBI Taxonomy" id="2927786"/>
    <lineage>
        <taxon>Bacteria</taxon>
        <taxon>Pseudomonadati</taxon>
        <taxon>Pseudomonadota</taxon>
        <taxon>Alphaproteobacteria</taxon>
        <taxon>Hyphomicrobiales</taxon>
        <taxon>Rhizobiaceae</taxon>
        <taxon>Ferirhizobium</taxon>
    </lineage>
</organism>
<evidence type="ECO:0000256" key="3">
    <source>
        <dbReference type="ARBA" id="ARBA00023163"/>
    </source>
</evidence>
<sequence length="317" mass="34466">MDPLTELFSSMRVRRAGFTRMNAYAPWGVESAGDPAIKFVLVVRGSAVLTTKSNPTPIPLGAGDVFIILGDEPYQVCDHESSTMAACVDVDAQRIGNQIEFGGGGAVTTFVSGFFEIDRLDAKPLLCVLPVLLHLKMEQERTLAFQSVLELLATETEGPRLGSDAAAARLFELLFIHAVRAFTQECSIPKKGWLAAAADKNLAPAIRAIHAEPKKAWTVDLLAREAGMSRSAFAARFKSVVGQTPLGYLTEWRMHKASRLMEANSVRIAEIARSVGYESEAAFTKAFKKSVGTNPSIFRKTVFGHKPTLAKDPLWPG</sequence>
<evidence type="ECO:0000256" key="1">
    <source>
        <dbReference type="ARBA" id="ARBA00023015"/>
    </source>
</evidence>
<name>A0AAE3QKJ6_9HYPH</name>
<keyword evidence="3" id="KW-0804">Transcription</keyword>
<dbReference type="InterPro" id="IPR050204">
    <property type="entry name" value="AraC_XylS_family_regulators"/>
</dbReference>
<keyword evidence="6" id="KW-1185">Reference proteome</keyword>